<keyword evidence="5" id="KW-1133">Transmembrane helix</keyword>
<evidence type="ECO:0000256" key="2">
    <source>
        <dbReference type="ARBA" id="ARBA00012438"/>
    </source>
</evidence>
<organism evidence="9 10">
    <name type="scientific">Peiella sedimenti</name>
    <dbReference type="NCBI Taxonomy" id="3061083"/>
    <lineage>
        <taxon>Bacteria</taxon>
        <taxon>Pseudomonadati</taxon>
        <taxon>Pseudomonadota</taxon>
        <taxon>Alphaproteobacteria</taxon>
        <taxon>Caulobacterales</taxon>
        <taxon>Caulobacteraceae</taxon>
        <taxon>Peiella</taxon>
    </lineage>
</organism>
<dbReference type="EMBL" id="JAUKTR010000004">
    <property type="protein sequence ID" value="MDO1559717.1"/>
    <property type="molecule type" value="Genomic_DNA"/>
</dbReference>
<dbReference type="Pfam" id="PF00512">
    <property type="entry name" value="HisKA"/>
    <property type="match status" value="1"/>
</dbReference>
<sequence length="663" mass="71070">MSKSALPAAAAALAPLVLFMALSAAFSQQSERRAVEAMALSRAERVVMLIDSRIDADRRLLNLLSTSPSILAADQTDILDRARRIVAAEPDDWVAMRLVDRGAGRVLWDTRAGRAAPPGPALPANRSASGIVREGEGCPCVRLEAPVRGRGEGVVLEGLLSTQGFQNILVDQTPEGSVSAVVDRSGRFIARTVGYPERVGGLATSYVRDAIASEESGVYQGTTYEGFKNYTAYWTSPRSGWSAHVAVASHLISAPSWWSGAAMVIAALATVGLALMLVWLAQRDQLRRRAVDERMQQAQKMEALGQLTGGIAHDFNNLLTAILGSIDLLKKRAQLDDKSLMLADNAIEAARRGAKLTTHMLAFSRGRQITLGPVDLPALIEELKPLLERSVGADVYVNLDVFDRPAWVTTHRDQLELAILNLVVNARDAMPDGGMVTIRVRKDQAAPPTLPEGEYVRLTVADTGEGMTPEVAARAFEPFFTTKPIGKGTGLGLAQVFGVARQCGGAVEIQTSPGKGAQFHLFLPQCPPQAPVEQPKAPARKRKAPAVLNLVVCDDDPAVREFVVATLSEAGHRVEAFDAGEAALEHIKTGIVDAAILDYAMAGMNGAETAVQARDAQPDLPVLLITGFEKIAETGVGHDLPLLRKPFGSDELLAALDEIMRHR</sequence>
<feature type="chain" id="PRO_5046509466" description="histidine kinase" evidence="6">
    <location>
        <begin position="25"/>
        <end position="663"/>
    </location>
</feature>
<comment type="caution">
    <text evidence="9">The sequence shown here is derived from an EMBL/GenBank/DDBJ whole genome shotgun (WGS) entry which is preliminary data.</text>
</comment>
<dbReference type="PANTHER" id="PTHR43065">
    <property type="entry name" value="SENSOR HISTIDINE KINASE"/>
    <property type="match status" value="1"/>
</dbReference>
<protein>
    <recommendedName>
        <fullName evidence="2">histidine kinase</fullName>
        <ecNumber evidence="2">2.7.13.3</ecNumber>
    </recommendedName>
</protein>
<dbReference type="Proteomes" id="UP001169063">
    <property type="component" value="Unassembled WGS sequence"/>
</dbReference>
<feature type="signal peptide" evidence="6">
    <location>
        <begin position="1"/>
        <end position="24"/>
    </location>
</feature>
<dbReference type="InterPro" id="IPR003594">
    <property type="entry name" value="HATPase_dom"/>
</dbReference>
<keyword evidence="9" id="KW-0547">Nucleotide-binding</keyword>
<dbReference type="Pfam" id="PF00072">
    <property type="entry name" value="Response_reg"/>
    <property type="match status" value="1"/>
</dbReference>
<dbReference type="PROSITE" id="PS50110">
    <property type="entry name" value="RESPONSE_REGULATORY"/>
    <property type="match status" value="1"/>
</dbReference>
<dbReference type="Gene3D" id="3.30.565.10">
    <property type="entry name" value="Histidine kinase-like ATPase, C-terminal domain"/>
    <property type="match status" value="1"/>
</dbReference>
<evidence type="ECO:0000259" key="7">
    <source>
        <dbReference type="PROSITE" id="PS50109"/>
    </source>
</evidence>
<evidence type="ECO:0000256" key="6">
    <source>
        <dbReference type="SAM" id="SignalP"/>
    </source>
</evidence>
<keyword evidence="6" id="KW-0732">Signal</keyword>
<evidence type="ECO:0000256" key="4">
    <source>
        <dbReference type="PROSITE-ProRule" id="PRU00169"/>
    </source>
</evidence>
<gene>
    <name evidence="9" type="ORF">Q0812_09790</name>
</gene>
<dbReference type="RefSeq" id="WP_302110152.1">
    <property type="nucleotide sequence ID" value="NZ_JAUKTR010000004.1"/>
</dbReference>
<feature type="domain" description="Histidine kinase" evidence="7">
    <location>
        <begin position="310"/>
        <end position="527"/>
    </location>
</feature>
<dbReference type="InterPro" id="IPR003661">
    <property type="entry name" value="HisK_dim/P_dom"/>
</dbReference>
<comment type="catalytic activity">
    <reaction evidence="1">
        <text>ATP + protein L-histidine = ADP + protein N-phospho-L-histidine.</text>
        <dbReference type="EC" id="2.7.13.3"/>
    </reaction>
</comment>
<keyword evidence="9" id="KW-0067">ATP-binding</keyword>
<dbReference type="Pfam" id="PF02518">
    <property type="entry name" value="HATPase_c"/>
    <property type="match status" value="1"/>
</dbReference>
<dbReference type="SUPFAM" id="SSF52172">
    <property type="entry name" value="CheY-like"/>
    <property type="match status" value="1"/>
</dbReference>
<dbReference type="GO" id="GO:0005524">
    <property type="term" value="F:ATP binding"/>
    <property type="evidence" value="ECO:0007669"/>
    <property type="project" value="UniProtKB-KW"/>
</dbReference>
<dbReference type="EC" id="2.7.13.3" evidence="2"/>
<dbReference type="InterPro" id="IPR036097">
    <property type="entry name" value="HisK_dim/P_sf"/>
</dbReference>
<keyword evidence="5" id="KW-0812">Transmembrane</keyword>
<dbReference type="CDD" id="cd00082">
    <property type="entry name" value="HisKA"/>
    <property type="match status" value="1"/>
</dbReference>
<dbReference type="SMART" id="SM00388">
    <property type="entry name" value="HisKA"/>
    <property type="match status" value="1"/>
</dbReference>
<evidence type="ECO:0000313" key="10">
    <source>
        <dbReference type="Proteomes" id="UP001169063"/>
    </source>
</evidence>
<keyword evidence="5" id="KW-0472">Membrane</keyword>
<dbReference type="PANTHER" id="PTHR43065:SF42">
    <property type="entry name" value="TWO-COMPONENT SENSOR PPRA"/>
    <property type="match status" value="1"/>
</dbReference>
<reference evidence="9" key="1">
    <citation type="submission" date="2023-07" db="EMBL/GenBank/DDBJ databases">
        <title>Brevundimonas soil sp. nov., isolated from the soil of chemical plant.</title>
        <authorList>
            <person name="Wu N."/>
        </authorList>
    </citation>
    <scope>NUCLEOTIDE SEQUENCE</scope>
    <source>
        <strain evidence="9">XZ-24</strain>
    </source>
</reference>
<keyword evidence="3 4" id="KW-0597">Phosphoprotein</keyword>
<dbReference type="SUPFAM" id="SSF55874">
    <property type="entry name" value="ATPase domain of HSP90 chaperone/DNA topoisomerase II/histidine kinase"/>
    <property type="match status" value="1"/>
</dbReference>
<dbReference type="InterPro" id="IPR036890">
    <property type="entry name" value="HATPase_C_sf"/>
</dbReference>
<feature type="modified residue" description="4-aspartylphosphate" evidence="4">
    <location>
        <position position="598"/>
    </location>
</feature>
<dbReference type="Gene3D" id="1.10.287.130">
    <property type="match status" value="1"/>
</dbReference>
<dbReference type="InterPro" id="IPR004358">
    <property type="entry name" value="Sig_transdc_His_kin-like_C"/>
</dbReference>
<keyword evidence="10" id="KW-1185">Reference proteome</keyword>
<proteinExistence type="predicted"/>
<evidence type="ECO:0000313" key="9">
    <source>
        <dbReference type="EMBL" id="MDO1559717.1"/>
    </source>
</evidence>
<feature type="domain" description="Response regulatory" evidence="8">
    <location>
        <begin position="549"/>
        <end position="660"/>
    </location>
</feature>
<dbReference type="InterPro" id="IPR001789">
    <property type="entry name" value="Sig_transdc_resp-reg_receiver"/>
</dbReference>
<feature type="transmembrane region" description="Helical" evidence="5">
    <location>
        <begin position="257"/>
        <end position="280"/>
    </location>
</feature>
<dbReference type="PRINTS" id="PR00344">
    <property type="entry name" value="BCTRLSENSOR"/>
</dbReference>
<dbReference type="SMART" id="SM00448">
    <property type="entry name" value="REC"/>
    <property type="match status" value="1"/>
</dbReference>
<evidence type="ECO:0000256" key="1">
    <source>
        <dbReference type="ARBA" id="ARBA00000085"/>
    </source>
</evidence>
<evidence type="ECO:0000256" key="3">
    <source>
        <dbReference type="ARBA" id="ARBA00022553"/>
    </source>
</evidence>
<evidence type="ECO:0000259" key="8">
    <source>
        <dbReference type="PROSITE" id="PS50110"/>
    </source>
</evidence>
<dbReference type="CDD" id="cd18774">
    <property type="entry name" value="PDC2_HK_sensor"/>
    <property type="match status" value="1"/>
</dbReference>
<name>A0ABT8SQM2_9CAUL</name>
<dbReference type="PROSITE" id="PS50109">
    <property type="entry name" value="HIS_KIN"/>
    <property type="match status" value="1"/>
</dbReference>
<dbReference type="InterPro" id="IPR011006">
    <property type="entry name" value="CheY-like_superfamily"/>
</dbReference>
<accession>A0ABT8SQM2</accession>
<dbReference type="SUPFAM" id="SSF47384">
    <property type="entry name" value="Homodimeric domain of signal transducing histidine kinase"/>
    <property type="match status" value="1"/>
</dbReference>
<dbReference type="SMART" id="SM00387">
    <property type="entry name" value="HATPase_c"/>
    <property type="match status" value="1"/>
</dbReference>
<dbReference type="Gene3D" id="3.40.50.2300">
    <property type="match status" value="1"/>
</dbReference>
<dbReference type="InterPro" id="IPR005467">
    <property type="entry name" value="His_kinase_dom"/>
</dbReference>
<evidence type="ECO:0000256" key="5">
    <source>
        <dbReference type="SAM" id="Phobius"/>
    </source>
</evidence>